<dbReference type="InterPro" id="IPR025877">
    <property type="entry name" value="MobA-like_NTP_Trfase"/>
</dbReference>
<feature type="binding site" evidence="18">
    <location>
        <begin position="388"/>
        <end position="389"/>
    </location>
    <ligand>
        <name>acetyl-CoA</name>
        <dbReference type="ChEBI" id="CHEBI:57288"/>
    </ligand>
</feature>
<evidence type="ECO:0000313" key="22">
    <source>
        <dbReference type="Proteomes" id="UP001446205"/>
    </source>
</evidence>
<feature type="binding site" evidence="18">
    <location>
        <begin position="104"/>
        <end position="106"/>
    </location>
    <ligand>
        <name>UDP-N-acetyl-alpha-D-glucosamine</name>
        <dbReference type="ChEBI" id="CHEBI:57705"/>
    </ligand>
</feature>
<feature type="binding site" evidence="18">
    <location>
        <position position="442"/>
    </location>
    <ligand>
        <name>acetyl-CoA</name>
        <dbReference type="ChEBI" id="CHEBI:57288"/>
    </ligand>
</feature>
<dbReference type="Pfam" id="PF12804">
    <property type="entry name" value="NTP_transf_3"/>
    <property type="match status" value="1"/>
</dbReference>
<feature type="binding site" evidence="18">
    <location>
        <position position="425"/>
    </location>
    <ligand>
        <name>acetyl-CoA</name>
        <dbReference type="ChEBI" id="CHEBI:57288"/>
    </ligand>
</feature>
<feature type="binding site" evidence="18">
    <location>
        <position position="379"/>
    </location>
    <ligand>
        <name>UDP-N-acetyl-alpha-D-glucosamine</name>
        <dbReference type="ChEBI" id="CHEBI:57705"/>
    </ligand>
</feature>
<keyword evidence="13 18" id="KW-0012">Acyltransferase</keyword>
<evidence type="ECO:0000256" key="14">
    <source>
        <dbReference type="ARBA" id="ARBA00023316"/>
    </source>
</evidence>
<feature type="binding site" evidence="18">
    <location>
        <begin position="82"/>
        <end position="83"/>
    </location>
    <ligand>
        <name>UDP-N-acetyl-alpha-D-glucosamine</name>
        <dbReference type="ChEBI" id="CHEBI:57705"/>
    </ligand>
</feature>
<keyword evidence="12 18" id="KW-0511">Multifunctional enzyme</keyword>
<dbReference type="InterPro" id="IPR050065">
    <property type="entry name" value="GlmU-like"/>
</dbReference>
<feature type="binding site" evidence="18">
    <location>
        <position position="77"/>
    </location>
    <ligand>
        <name>UDP-N-acetyl-alpha-D-glucosamine</name>
        <dbReference type="ChEBI" id="CHEBI:57705"/>
    </ligand>
</feature>
<evidence type="ECO:0000256" key="2">
    <source>
        <dbReference type="ARBA" id="ARBA00007707"/>
    </source>
</evidence>
<protein>
    <recommendedName>
        <fullName evidence="18">Bifunctional protein GlmU</fullName>
    </recommendedName>
    <domain>
        <recommendedName>
            <fullName evidence="18">UDP-N-acetylglucosamine pyrophosphorylase</fullName>
            <ecNumber evidence="18">2.7.7.23</ecNumber>
        </recommendedName>
        <alternativeName>
            <fullName evidence="18">N-acetylglucosamine-1-phosphate uridyltransferase</fullName>
        </alternativeName>
    </domain>
    <domain>
        <recommendedName>
            <fullName evidence="18">Glucosamine-1-phosphate N-acetyltransferase</fullName>
            <ecNumber evidence="18">2.3.1.157</ecNumber>
        </recommendedName>
    </domain>
</protein>
<feature type="binding site" evidence="18">
    <location>
        <position position="106"/>
    </location>
    <ligand>
        <name>Mg(2+)</name>
        <dbReference type="ChEBI" id="CHEBI:18420"/>
    </ligand>
</feature>
<feature type="binding site" evidence="18">
    <location>
        <position position="229"/>
    </location>
    <ligand>
        <name>Mg(2+)</name>
        <dbReference type="ChEBI" id="CHEBI:18420"/>
    </ligand>
</feature>
<feature type="compositionally biased region" description="Basic residues" evidence="19">
    <location>
        <begin position="449"/>
        <end position="459"/>
    </location>
</feature>
<dbReference type="InterPro" id="IPR038009">
    <property type="entry name" value="GlmU_C_LbH"/>
</dbReference>
<evidence type="ECO:0000256" key="18">
    <source>
        <dbReference type="HAMAP-Rule" id="MF_01631"/>
    </source>
</evidence>
<dbReference type="Pfam" id="PF00132">
    <property type="entry name" value="Hexapep"/>
    <property type="match status" value="3"/>
</dbReference>
<feature type="binding site" evidence="18">
    <location>
        <position position="382"/>
    </location>
    <ligand>
        <name>acetyl-CoA</name>
        <dbReference type="ChEBI" id="CHEBI:57288"/>
    </ligand>
</feature>
<feature type="domain" description="MobA-like NTP transferase" evidence="20">
    <location>
        <begin position="9"/>
        <end position="131"/>
    </location>
</feature>
<evidence type="ECO:0000256" key="17">
    <source>
        <dbReference type="ARBA" id="ARBA00049628"/>
    </source>
</evidence>
<feature type="binding site" evidence="18">
    <location>
        <position position="407"/>
    </location>
    <ligand>
        <name>acetyl-CoA</name>
        <dbReference type="ChEBI" id="CHEBI:57288"/>
    </ligand>
</feature>
<feature type="binding site" evidence="18">
    <location>
        <position position="156"/>
    </location>
    <ligand>
        <name>UDP-N-acetyl-alpha-D-glucosamine</name>
        <dbReference type="ChEBI" id="CHEBI:57705"/>
    </ligand>
</feature>
<dbReference type="InterPro" id="IPR011004">
    <property type="entry name" value="Trimer_LpxA-like_sf"/>
</dbReference>
<comment type="pathway">
    <text evidence="18">Nucleotide-sugar biosynthesis; UDP-N-acetyl-alpha-D-glucosamine biosynthesis; UDP-N-acetyl-alpha-D-glucosamine from N-acetyl-alpha-D-glucosamine 1-phosphate: step 1/1.</text>
</comment>
<dbReference type="GO" id="GO:0003977">
    <property type="term" value="F:UDP-N-acetylglucosamine diphosphorylase activity"/>
    <property type="evidence" value="ECO:0007669"/>
    <property type="project" value="UniProtKB-EC"/>
</dbReference>
<dbReference type="NCBIfam" id="TIGR01173">
    <property type="entry name" value="glmU"/>
    <property type="match status" value="1"/>
</dbReference>
<proteinExistence type="inferred from homology"/>
<comment type="similarity">
    <text evidence="2 18">In the C-terminal section; belongs to the transferase hexapeptide repeat family.</text>
</comment>
<dbReference type="HAMAP" id="MF_01631">
    <property type="entry name" value="GlmU"/>
    <property type="match status" value="1"/>
</dbReference>
<comment type="subunit">
    <text evidence="18">Homotrimer.</text>
</comment>
<feature type="region of interest" description="Disordered" evidence="19">
    <location>
        <begin position="426"/>
        <end position="459"/>
    </location>
</feature>
<keyword evidence="9 18" id="KW-0460">Magnesium</keyword>
<dbReference type="InterPro" id="IPR001451">
    <property type="entry name" value="Hexapep"/>
</dbReference>
<comment type="pathway">
    <text evidence="18">Nucleotide-sugar biosynthesis; UDP-N-acetyl-alpha-D-glucosamine biosynthesis; N-acetyl-alpha-D-glucosamine 1-phosphate from alpha-D-glucosamine 6-phosphate (route II): step 2/2.</text>
</comment>
<evidence type="ECO:0000256" key="9">
    <source>
        <dbReference type="ARBA" id="ARBA00022842"/>
    </source>
</evidence>
<evidence type="ECO:0000256" key="10">
    <source>
        <dbReference type="ARBA" id="ARBA00022960"/>
    </source>
</evidence>
<dbReference type="EC" id="2.7.7.23" evidence="18"/>
<accession>A0ABU9D7W5</accession>
<comment type="cofactor">
    <cofactor evidence="18">
        <name>Mg(2+)</name>
        <dbReference type="ChEBI" id="CHEBI:18420"/>
    </cofactor>
    <text evidence="18">Binds 1 Mg(2+) ion per subunit.</text>
</comment>
<evidence type="ECO:0000256" key="13">
    <source>
        <dbReference type="ARBA" id="ARBA00023315"/>
    </source>
</evidence>
<dbReference type="SUPFAM" id="SSF53448">
    <property type="entry name" value="Nucleotide-diphospho-sugar transferases"/>
    <property type="match status" value="1"/>
</dbReference>
<dbReference type="EMBL" id="JBBPCO010000006">
    <property type="protein sequence ID" value="MEK8089616.1"/>
    <property type="molecule type" value="Genomic_DNA"/>
</dbReference>
<keyword evidence="8 18" id="KW-0677">Repeat</keyword>
<feature type="binding site" evidence="18">
    <location>
        <position position="171"/>
    </location>
    <ligand>
        <name>UDP-N-acetyl-alpha-D-glucosamine</name>
        <dbReference type="ChEBI" id="CHEBI:57705"/>
    </ligand>
</feature>
<gene>
    <name evidence="18 21" type="primary">glmU</name>
    <name evidence="21" type="ORF">WOB96_07535</name>
</gene>
<evidence type="ECO:0000256" key="3">
    <source>
        <dbReference type="ARBA" id="ARBA00007947"/>
    </source>
</evidence>
<evidence type="ECO:0000256" key="8">
    <source>
        <dbReference type="ARBA" id="ARBA00022737"/>
    </source>
</evidence>
<comment type="pathway">
    <text evidence="18">Bacterial outer membrane biogenesis; LPS lipid A biosynthesis.</text>
</comment>
<evidence type="ECO:0000256" key="16">
    <source>
        <dbReference type="ARBA" id="ARBA00048493"/>
    </source>
</evidence>
<keyword evidence="6 18" id="KW-0548">Nucleotidyltransferase</keyword>
<keyword evidence="10 18" id="KW-0133">Cell shape</keyword>
<evidence type="ECO:0000256" key="11">
    <source>
        <dbReference type="ARBA" id="ARBA00022984"/>
    </source>
</evidence>
<dbReference type="Gene3D" id="2.160.10.10">
    <property type="entry name" value="Hexapeptide repeat proteins"/>
    <property type="match status" value="1"/>
</dbReference>
<keyword evidence="7 18" id="KW-0479">Metal-binding</keyword>
<evidence type="ECO:0000256" key="4">
    <source>
        <dbReference type="ARBA" id="ARBA00022490"/>
    </source>
</evidence>
<feature type="region of interest" description="Linker" evidence="18">
    <location>
        <begin position="232"/>
        <end position="252"/>
    </location>
</feature>
<dbReference type="InterPro" id="IPR005882">
    <property type="entry name" value="Bifunctional_GlmU"/>
</dbReference>
<dbReference type="Proteomes" id="UP001446205">
    <property type="component" value="Unassembled WGS sequence"/>
</dbReference>
<feature type="binding site" evidence="18">
    <location>
        <position position="26"/>
    </location>
    <ligand>
        <name>UDP-N-acetyl-alpha-D-glucosamine</name>
        <dbReference type="ChEBI" id="CHEBI:57705"/>
    </ligand>
</feature>
<evidence type="ECO:0000313" key="21">
    <source>
        <dbReference type="EMBL" id="MEK8089616.1"/>
    </source>
</evidence>
<feature type="region of interest" description="Pyrophosphorylase" evidence="18">
    <location>
        <begin position="1"/>
        <end position="231"/>
    </location>
</feature>
<comment type="caution">
    <text evidence="21">The sequence shown here is derived from an EMBL/GenBank/DDBJ whole genome shotgun (WGS) entry which is preliminary data.</text>
</comment>
<evidence type="ECO:0000256" key="6">
    <source>
        <dbReference type="ARBA" id="ARBA00022695"/>
    </source>
</evidence>
<feature type="binding site" evidence="18">
    <location>
        <begin position="12"/>
        <end position="15"/>
    </location>
    <ligand>
        <name>UDP-N-acetyl-alpha-D-glucosamine</name>
        <dbReference type="ChEBI" id="CHEBI:57705"/>
    </ligand>
</feature>
<feature type="binding site" evidence="18">
    <location>
        <position position="353"/>
    </location>
    <ligand>
        <name>UDP-N-acetyl-alpha-D-glucosamine</name>
        <dbReference type="ChEBI" id="CHEBI:57705"/>
    </ligand>
</feature>
<dbReference type="EC" id="2.3.1.157" evidence="18"/>
<dbReference type="PANTHER" id="PTHR43584:SF3">
    <property type="entry name" value="BIFUNCTIONAL PROTEIN GLMU"/>
    <property type="match status" value="1"/>
</dbReference>
<sequence length="459" mass="48607">MKEANSLEVVILAAGQGTRMRSQLPKVLHRLGGKPLLGHVIDAARALGPAAIRIVFGHGGEQVCAALPSADLHWVRQEAQLGTGHAVQMAQPHCADAGQVLVLYGDVPLLQADTLRAFMQSVPEHGMGLMTVRLADPTGYGRVIRDAAGAVMRIVEEKDASPEEKSVGEVNTGIMLLPGKRLGSWLERLGNDNAQGEYYLTDVVSLAREDGVEVQAFAVADPAEVAGVNNKVQLAELERAFQARQARALMLAGVLVTDPARLDIRGEIEIAPDTLLEPNVMLEGRVRIGANCVIGMGCVLRDVELGDGVEVLPYSVMEGARIADRVRIGPFARIRPGTTLAEGVHIGNYVEVKASAIGRGSKVNHLSYIGDAEIGNGVNVGAGAITCNYDGANKHKTIIEDDVFIGSDTQLVAPVRVAQGATIGAGSTITHDAPAGELTLSRPPQRTRTGWKRPTKKSG</sequence>
<dbReference type="SUPFAM" id="SSF51161">
    <property type="entry name" value="Trimeric LpxA-like enzymes"/>
    <property type="match status" value="1"/>
</dbReference>
<dbReference type="PANTHER" id="PTHR43584">
    <property type="entry name" value="NUCLEOTIDYL TRANSFERASE"/>
    <property type="match status" value="1"/>
</dbReference>
<reference evidence="21 22" key="1">
    <citation type="submission" date="2024-04" db="EMBL/GenBank/DDBJ databases">
        <authorList>
            <person name="Abashina T."/>
            <person name="Shaikin A."/>
        </authorList>
    </citation>
    <scope>NUCLEOTIDE SEQUENCE [LARGE SCALE GENOMIC DNA]</scope>
    <source>
        <strain evidence="21 22">AAFK</strain>
    </source>
</reference>
<keyword evidence="14 18" id="KW-0961">Cell wall biogenesis/degradation</keyword>
<organism evidence="21 22">
    <name type="scientific">Thermithiobacillus plumbiphilus</name>
    <dbReference type="NCBI Taxonomy" id="1729899"/>
    <lineage>
        <taxon>Bacteria</taxon>
        <taxon>Pseudomonadati</taxon>
        <taxon>Pseudomonadota</taxon>
        <taxon>Acidithiobacillia</taxon>
        <taxon>Acidithiobacillales</taxon>
        <taxon>Thermithiobacillaceae</taxon>
        <taxon>Thermithiobacillus</taxon>
    </lineage>
</organism>
<feature type="binding site" evidence="18">
    <location>
        <position position="368"/>
    </location>
    <ligand>
        <name>UDP-N-acetyl-alpha-D-glucosamine</name>
        <dbReference type="ChEBI" id="CHEBI:57705"/>
    </ligand>
</feature>
<comment type="similarity">
    <text evidence="3 18">In the N-terminal section; belongs to the N-acetylglucosamine-1-phosphate uridyltransferase family.</text>
</comment>
<feature type="region of interest" description="N-acetyltransferase" evidence="18">
    <location>
        <begin position="253"/>
        <end position="459"/>
    </location>
</feature>
<evidence type="ECO:0000256" key="1">
    <source>
        <dbReference type="ARBA" id="ARBA00004496"/>
    </source>
</evidence>
<dbReference type="CDD" id="cd03353">
    <property type="entry name" value="LbH_GlmU_C"/>
    <property type="match status" value="1"/>
</dbReference>
<dbReference type="Gene3D" id="3.90.550.10">
    <property type="entry name" value="Spore Coat Polysaccharide Biosynthesis Protein SpsA, Chain A"/>
    <property type="match status" value="1"/>
</dbReference>
<keyword evidence="22" id="KW-1185">Reference proteome</keyword>
<evidence type="ECO:0000256" key="5">
    <source>
        <dbReference type="ARBA" id="ARBA00022679"/>
    </source>
</evidence>
<dbReference type="RefSeq" id="WP_341370670.1">
    <property type="nucleotide sequence ID" value="NZ_JBBPCO010000006.1"/>
</dbReference>
<evidence type="ECO:0000256" key="12">
    <source>
        <dbReference type="ARBA" id="ARBA00023268"/>
    </source>
</evidence>
<evidence type="ECO:0000256" key="7">
    <source>
        <dbReference type="ARBA" id="ARBA00022723"/>
    </source>
</evidence>
<feature type="active site" description="Proton acceptor" evidence="18">
    <location>
        <position position="365"/>
    </location>
</feature>
<comment type="catalytic activity">
    <reaction evidence="15 18">
        <text>alpha-D-glucosamine 1-phosphate + acetyl-CoA = N-acetyl-alpha-D-glucosamine 1-phosphate + CoA + H(+)</text>
        <dbReference type="Rhea" id="RHEA:13725"/>
        <dbReference type="ChEBI" id="CHEBI:15378"/>
        <dbReference type="ChEBI" id="CHEBI:57287"/>
        <dbReference type="ChEBI" id="CHEBI:57288"/>
        <dbReference type="ChEBI" id="CHEBI:57776"/>
        <dbReference type="ChEBI" id="CHEBI:58516"/>
        <dbReference type="EC" id="2.3.1.157"/>
    </reaction>
</comment>
<dbReference type="CDD" id="cd02540">
    <property type="entry name" value="GT2_GlmU_N_bac"/>
    <property type="match status" value="1"/>
</dbReference>
<keyword evidence="4 18" id="KW-0963">Cytoplasm</keyword>
<evidence type="ECO:0000256" key="15">
    <source>
        <dbReference type="ARBA" id="ARBA00048247"/>
    </source>
</evidence>
<feature type="binding site" evidence="18">
    <location>
        <position position="229"/>
    </location>
    <ligand>
        <name>UDP-N-acetyl-alpha-D-glucosamine</name>
        <dbReference type="ChEBI" id="CHEBI:57705"/>
    </ligand>
</feature>
<dbReference type="GO" id="GO:0019134">
    <property type="term" value="F:glucosamine-1-phosphate N-acetyltransferase activity"/>
    <property type="evidence" value="ECO:0007669"/>
    <property type="project" value="UniProtKB-EC"/>
</dbReference>
<evidence type="ECO:0000259" key="20">
    <source>
        <dbReference type="Pfam" id="PF12804"/>
    </source>
</evidence>
<feature type="binding site" evidence="18">
    <location>
        <position position="141"/>
    </location>
    <ligand>
        <name>UDP-N-acetyl-alpha-D-glucosamine</name>
        <dbReference type="ChEBI" id="CHEBI:57705"/>
    </ligand>
</feature>
<comment type="catalytic activity">
    <reaction evidence="16 18">
        <text>N-acetyl-alpha-D-glucosamine 1-phosphate + UTP + H(+) = UDP-N-acetyl-alpha-D-glucosamine + diphosphate</text>
        <dbReference type="Rhea" id="RHEA:13509"/>
        <dbReference type="ChEBI" id="CHEBI:15378"/>
        <dbReference type="ChEBI" id="CHEBI:33019"/>
        <dbReference type="ChEBI" id="CHEBI:46398"/>
        <dbReference type="ChEBI" id="CHEBI:57705"/>
        <dbReference type="ChEBI" id="CHEBI:57776"/>
        <dbReference type="EC" id="2.7.7.23"/>
    </reaction>
</comment>
<dbReference type="InterPro" id="IPR029044">
    <property type="entry name" value="Nucleotide-diphossugar_trans"/>
</dbReference>
<evidence type="ECO:0000256" key="19">
    <source>
        <dbReference type="SAM" id="MobiDB-lite"/>
    </source>
</evidence>
<comment type="subcellular location">
    <subcellularLocation>
        <location evidence="1 18">Cytoplasm</location>
    </subcellularLocation>
</comment>
<name>A0ABU9D7W5_9PROT</name>
<comment type="function">
    <text evidence="17 18">Catalyzes the last two sequential reactions in the de novo biosynthetic pathway for UDP-N-acetylglucosamine (UDP-GlcNAc). The C-terminal domain catalyzes the transfer of acetyl group from acetyl coenzyme A to glucosamine-1-phosphate (GlcN-1-P) to produce N-acetylglucosamine-1-phosphate (GlcNAc-1-P), which is converted into UDP-GlcNAc by the transfer of uridine 5-monophosphate (from uridine 5-triphosphate), a reaction catalyzed by the N-terminal domain.</text>
</comment>
<keyword evidence="11 18" id="KW-0573">Peptidoglycan synthesis</keyword>
<feature type="binding site" evidence="18">
    <location>
        <position position="335"/>
    </location>
    <ligand>
        <name>UDP-N-acetyl-alpha-D-glucosamine</name>
        <dbReference type="ChEBI" id="CHEBI:57705"/>
    </ligand>
</feature>
<keyword evidence="5 18" id="KW-0808">Transferase</keyword>